<evidence type="ECO:0000313" key="4">
    <source>
        <dbReference type="Proteomes" id="UP001172159"/>
    </source>
</evidence>
<comment type="caution">
    <text evidence="3">The sequence shown here is derived from an EMBL/GenBank/DDBJ whole genome shotgun (WGS) entry which is preliminary data.</text>
</comment>
<evidence type="ECO:0000313" key="3">
    <source>
        <dbReference type="EMBL" id="KAK0704187.1"/>
    </source>
</evidence>
<keyword evidence="4" id="KW-1185">Reference proteome</keyword>
<dbReference type="SUPFAM" id="SSF51735">
    <property type="entry name" value="NAD(P)-binding Rossmann-fold domains"/>
    <property type="match status" value="1"/>
</dbReference>
<feature type="region of interest" description="Disordered" evidence="2">
    <location>
        <begin position="342"/>
        <end position="413"/>
    </location>
</feature>
<protein>
    <recommendedName>
        <fullName evidence="5">NAD(P)-binding protein</fullName>
    </recommendedName>
</protein>
<dbReference type="InterPro" id="IPR036291">
    <property type="entry name" value="NAD(P)-bd_dom_sf"/>
</dbReference>
<dbReference type="GO" id="GO:0005737">
    <property type="term" value="C:cytoplasm"/>
    <property type="evidence" value="ECO:0007669"/>
    <property type="project" value="TreeGrafter"/>
</dbReference>
<evidence type="ECO:0000256" key="2">
    <source>
        <dbReference type="SAM" id="MobiDB-lite"/>
    </source>
</evidence>
<feature type="compositionally biased region" description="Basic and acidic residues" evidence="2">
    <location>
        <begin position="384"/>
        <end position="413"/>
    </location>
</feature>
<name>A0AA39ZV90_9PEZI</name>
<organism evidence="3 4">
    <name type="scientific">Apiosordaria backusii</name>
    <dbReference type="NCBI Taxonomy" id="314023"/>
    <lineage>
        <taxon>Eukaryota</taxon>
        <taxon>Fungi</taxon>
        <taxon>Dikarya</taxon>
        <taxon>Ascomycota</taxon>
        <taxon>Pezizomycotina</taxon>
        <taxon>Sordariomycetes</taxon>
        <taxon>Sordariomycetidae</taxon>
        <taxon>Sordariales</taxon>
        <taxon>Lasiosphaeriaceae</taxon>
        <taxon>Apiosordaria</taxon>
    </lineage>
</organism>
<feature type="compositionally biased region" description="Basic residues" evidence="2">
    <location>
        <begin position="342"/>
        <end position="360"/>
    </location>
</feature>
<dbReference type="InterPro" id="IPR023401">
    <property type="entry name" value="ODC_N"/>
</dbReference>
<proteinExistence type="inferred from homology"/>
<dbReference type="PANTHER" id="PTHR13812:SF19">
    <property type="entry name" value="KETIMINE REDUCTASE MU-CRYSTALLIN"/>
    <property type="match status" value="1"/>
</dbReference>
<dbReference type="Gene3D" id="3.30.1780.10">
    <property type="entry name" value="ornithine cyclodeaminase, domain 1"/>
    <property type="match status" value="1"/>
</dbReference>
<accession>A0AA39ZV90</accession>
<evidence type="ECO:0000256" key="1">
    <source>
        <dbReference type="ARBA" id="ARBA00008903"/>
    </source>
</evidence>
<dbReference type="Proteomes" id="UP001172159">
    <property type="component" value="Unassembled WGS sequence"/>
</dbReference>
<dbReference type="Gene3D" id="3.40.50.720">
    <property type="entry name" value="NAD(P)-binding Rossmann-like Domain"/>
    <property type="match status" value="1"/>
</dbReference>
<reference evidence="3" key="1">
    <citation type="submission" date="2023-06" db="EMBL/GenBank/DDBJ databases">
        <title>Genome-scale phylogeny and comparative genomics of the fungal order Sordariales.</title>
        <authorList>
            <consortium name="Lawrence Berkeley National Laboratory"/>
            <person name="Hensen N."/>
            <person name="Bonometti L."/>
            <person name="Westerberg I."/>
            <person name="Brannstrom I.O."/>
            <person name="Guillou S."/>
            <person name="Cros-Aarteil S."/>
            <person name="Calhoun S."/>
            <person name="Haridas S."/>
            <person name="Kuo A."/>
            <person name="Mondo S."/>
            <person name="Pangilinan J."/>
            <person name="Riley R."/>
            <person name="Labutti K."/>
            <person name="Andreopoulos B."/>
            <person name="Lipzen A."/>
            <person name="Chen C."/>
            <person name="Yanf M."/>
            <person name="Daum C."/>
            <person name="Ng V."/>
            <person name="Clum A."/>
            <person name="Steindorff A."/>
            <person name="Ohm R."/>
            <person name="Martin F."/>
            <person name="Silar P."/>
            <person name="Natvig D."/>
            <person name="Lalanne C."/>
            <person name="Gautier V."/>
            <person name="Ament-Velasquez S.L."/>
            <person name="Kruys A."/>
            <person name="Hutchinson M.I."/>
            <person name="Powell A.J."/>
            <person name="Barry K."/>
            <person name="Miller A.N."/>
            <person name="Grigoriev I.V."/>
            <person name="Debuchy R."/>
            <person name="Gladieux P."/>
            <person name="Thoren M.H."/>
            <person name="Johannesson H."/>
        </authorList>
    </citation>
    <scope>NUCLEOTIDE SEQUENCE</scope>
    <source>
        <strain evidence="3">CBS 540.89</strain>
    </source>
</reference>
<dbReference type="InterPro" id="IPR003462">
    <property type="entry name" value="ODC_Mu_crystall"/>
</dbReference>
<dbReference type="PANTHER" id="PTHR13812">
    <property type="entry name" value="KETIMINE REDUCTASE MU-CRYSTALLIN"/>
    <property type="match status" value="1"/>
</dbReference>
<sequence>MTLTILTDDQISELLSNLTKEELERFMGVLRGALHEYSTATTVPSSTTTNGKENVAPVTAAEIHQPERTSISSKATGATTLFMPSSSSVGTGIKVVTLTSPSANPELDTPKENIKPTGAITLFSPYGTPLGFLHASTLTAFRTALASLLLISKRDTSHLRTITVFGTGAQAYWHIRLTLLLLGPHIHQINILSRSFSPSVSSLLRSFVTSPHRSTESWSHTQFSVLTPAHNEYSRLLEEQLLEADVIICCTPSTVPLWDGAILTTHEGRQKGRLIVAIGSYAPHMQEIPQEHAEEGGVVVVDTLDGALKEAGELIGAGVRPGELVELGELVMLEDYHEHRIHHSHHPHPHHHHPHSHHHNDKKDEKENQHKNGNEAGVVGGEGEGDKDKEKDKDREAGDKDKDNDKEGDDKDHQQLAKWLAKGNVIYKSVGLGLMDLSVGMEMVKFAGEKNVGSRVEGSRGTC</sequence>
<dbReference type="EMBL" id="JAUKTV010000022">
    <property type="protein sequence ID" value="KAK0704187.1"/>
    <property type="molecule type" value="Genomic_DNA"/>
</dbReference>
<comment type="similarity">
    <text evidence="1">Belongs to the ornithine cyclodeaminase/mu-crystallin family.</text>
</comment>
<evidence type="ECO:0008006" key="5">
    <source>
        <dbReference type="Google" id="ProtNLM"/>
    </source>
</evidence>
<gene>
    <name evidence="3" type="ORF">B0T21DRAFT_455519</name>
</gene>
<dbReference type="AlphaFoldDB" id="A0AA39ZV90"/>
<feature type="compositionally biased region" description="Basic and acidic residues" evidence="2">
    <location>
        <begin position="361"/>
        <end position="373"/>
    </location>
</feature>